<keyword evidence="1" id="KW-0597">Phosphoprotein</keyword>
<evidence type="ECO:0000256" key="8">
    <source>
        <dbReference type="SAM" id="SignalP"/>
    </source>
</evidence>
<dbReference type="GO" id="GO:0071391">
    <property type="term" value="P:cellular response to estrogen stimulus"/>
    <property type="evidence" value="ECO:0007669"/>
    <property type="project" value="TreeGrafter"/>
</dbReference>
<evidence type="ECO:0000256" key="3">
    <source>
        <dbReference type="ARBA" id="ARBA00022761"/>
    </source>
</evidence>
<dbReference type="GO" id="GO:0032355">
    <property type="term" value="P:response to estradiol"/>
    <property type="evidence" value="ECO:0007669"/>
    <property type="project" value="TreeGrafter"/>
</dbReference>
<evidence type="ECO:0000256" key="1">
    <source>
        <dbReference type="ARBA" id="ARBA00022553"/>
    </source>
</evidence>
<accession>A0A672JLT6</accession>
<feature type="domain" description="Vitellogenin" evidence="9">
    <location>
        <begin position="17"/>
        <end position="640"/>
    </location>
</feature>
<dbReference type="SMART" id="SM01170">
    <property type="entry name" value="DUF1944"/>
    <property type="match status" value="1"/>
</dbReference>
<organism evidence="11 12">
    <name type="scientific">Salarias fasciatus</name>
    <name type="common">Jewelled blenny</name>
    <name type="synonym">Blennius fasciatus</name>
    <dbReference type="NCBI Taxonomy" id="181472"/>
    <lineage>
        <taxon>Eukaryota</taxon>
        <taxon>Metazoa</taxon>
        <taxon>Chordata</taxon>
        <taxon>Craniata</taxon>
        <taxon>Vertebrata</taxon>
        <taxon>Euteleostomi</taxon>
        <taxon>Actinopterygii</taxon>
        <taxon>Neopterygii</taxon>
        <taxon>Teleostei</taxon>
        <taxon>Neoteleostei</taxon>
        <taxon>Acanthomorphata</taxon>
        <taxon>Ovalentaria</taxon>
        <taxon>Blenniimorphae</taxon>
        <taxon>Blenniiformes</taxon>
        <taxon>Blennioidei</taxon>
        <taxon>Blenniidae</taxon>
        <taxon>Salariinae</taxon>
        <taxon>Salarias</taxon>
    </lineage>
</organism>
<dbReference type="PANTHER" id="PTHR23345">
    <property type="entry name" value="VITELLOGENIN-RELATED"/>
    <property type="match status" value="1"/>
</dbReference>
<dbReference type="InterPro" id="IPR015255">
    <property type="entry name" value="Vitellinogen_open_b-sht"/>
</dbReference>
<keyword evidence="2 8" id="KW-0732">Signal</keyword>
<evidence type="ECO:0000256" key="7">
    <source>
        <dbReference type="SAM" id="MobiDB-lite"/>
    </source>
</evidence>
<feature type="compositionally biased region" description="Low complexity" evidence="7">
    <location>
        <begin position="1009"/>
        <end position="1026"/>
    </location>
</feature>
<feature type="disulfide bond" evidence="6">
    <location>
        <begin position="197"/>
        <end position="200"/>
    </location>
</feature>
<feature type="domain" description="VWFD" evidence="10">
    <location>
        <begin position="1230"/>
        <end position="1407"/>
    </location>
</feature>
<keyword evidence="5" id="KW-0325">Glycoprotein</keyword>
<dbReference type="InterPro" id="IPR015258">
    <property type="entry name" value="Vitellinogen_b-sht_shell"/>
</dbReference>
<dbReference type="Proteomes" id="UP000472267">
    <property type="component" value="Chromosome 23"/>
</dbReference>
<dbReference type="InterPro" id="IPR015817">
    <property type="entry name" value="Vitellinogen_open_b-sht_sub1"/>
</dbReference>
<dbReference type="InterPro" id="IPR015816">
    <property type="entry name" value="Vitellinogen_b-sht_N"/>
</dbReference>
<feature type="region of interest" description="Disordered" evidence="7">
    <location>
        <begin position="1009"/>
        <end position="1055"/>
    </location>
</feature>
<dbReference type="InterPro" id="IPR037088">
    <property type="entry name" value="Vitellinogen_b-sht_shell_sf"/>
</dbReference>
<dbReference type="GO" id="GO:0045735">
    <property type="term" value="F:nutrient reservoir activity"/>
    <property type="evidence" value="ECO:0007669"/>
    <property type="project" value="UniProtKB-KW"/>
</dbReference>
<dbReference type="PANTHER" id="PTHR23345:SF9">
    <property type="entry name" value="VITELLOGENIN-RELATED"/>
    <property type="match status" value="1"/>
</dbReference>
<evidence type="ECO:0000256" key="5">
    <source>
        <dbReference type="ARBA" id="ARBA00023180"/>
    </source>
</evidence>
<sequence length="1487" mass="165727">MRAVVLTLFLAFVAPHFNPNEIYEYKYETSLLSGLPEKGLARAGLKLRGKVLISAANEMYMLKLEDAEILEYSGNWPNSSYKRAEKLTSALAKELIFPIKFAYKGGNVKNISVPEGMSNFTTNIFRGILNVIILDIKKTQSVYEMQEAGTQGVCKTLYTLSEHGENPDMIHLSKTRDMTQCQKSVYQSMGLAYTEKCEKCQEFSKNLRSAAIYSYILNRQQDHVQIMNVSVTEVIQFSPFSEAKGEAQMETRQFLSFLKTQKGQITSQAKYLPTGLAYKFSNESLQAPLQLIKTDNLERQINSTLEHLAAFNMEEVHEDAPLKFLELVQLLRFISNETLDMIWQQQYSNARPWILDAIPAIGNDNSLRFIKEKMHDLETTEIIQALMASIQMVTATKQTIKQVEVSNSKEINPVLREIVYLGYGTMVYKYIAQNADHPQELITPILDRLNSAQGQEKVLYFKALGNAGHPGSLKAIEKSLLNQDSLAAPQPIQVHAEAIMALRNIARRDPKRVQHLALQLYKDTRLHPELRSLACVVLFEARPQISLILSIAASVQTEKNLQVASFTYSHMKSLTRNTIHASVAAACNIAIKILGPKLERLCFRYSRVTYVDSYNSNLMLGAAASAFYFNDVASLLPRSVVAKTSAYFSGVSADVLEVGVRNEGLQEYLMKNPELLENTDRITKMKRAIKAVSTLWTRNSLYNSFYYISPLQIAKLAVQRWKEIFNPWSCHYTKSLLATEVRRILPSAAGFPLEFSLYTAAVATANINGDNNFQLPHLLMTKLQLDTKIKPSVALNSFVVMGVNSEKLQASLVLRAKFNSTVPAHVKARLDYNDGNFAIEALPVNVPENIAEVRVETFAVVRNIEDAGSERVTPIIDTQVLRNGLRDTSSSRASSEKLPQYYYTAKSSMRVSESNKRYCQCGAGLKACIKMKAERALLNKEKILNALVGRYFAALSFRQSKQCANICKLEMELQLGPKAVEKIITRINLDGDSDPKPVLSKLKKILLPSNRTSSSSHSGSSSSSRNSSRKRRGKSSSASSIASLFSGSSSSSSSRASVHVSRNNLLVRDRAPFLTATFRVVRTDKRMQGHQITVYLASDAASLKIVVAALAADNNWRLYADGVVLSQHKAAARITWGSYGRQYDVMITAESGSIELNPAARLRVSWRSLPSAVERYTKIATKKFTFAMVRTTYKMSLNLPITVPLHNNASFTDDLTVGNLHNMLTRVGAAKCQIKGNLLKTFNNASITTIEPVNCNQLLAKDCTEESKFLVFMKTSPEGYRGINIKVADIDIDINQRRKDIVLAVNGNRIPLSNLPYQHPIDLVRIEKRGDGVVVSASRHGLSEVYFSEDMIEVKVRVADFMRGSICGVCGKANGEVRQEFRSSNGRLSSNGVSYAHSWTLPAESCHDNSECRLRHESVQLQRQVILNGKDSQCFSVEPVLRCLPGCYPVRTTPVTVGFYCASPGDNVDLTEETEAHLACSCNAQCA</sequence>
<reference evidence="11" key="3">
    <citation type="submission" date="2025-09" db="UniProtKB">
        <authorList>
            <consortium name="Ensembl"/>
        </authorList>
    </citation>
    <scope>IDENTIFICATION</scope>
</reference>
<dbReference type="Gene3D" id="2.20.90.10">
    <property type="entry name" value="Vitellinogen, beta-sheet shell domain"/>
    <property type="match status" value="1"/>
</dbReference>
<dbReference type="InterPro" id="IPR011030">
    <property type="entry name" value="Lipovitellin_superhlx_dom"/>
</dbReference>
<dbReference type="SMART" id="SM01169">
    <property type="entry name" value="DUF1943"/>
    <property type="match status" value="1"/>
</dbReference>
<dbReference type="InterPro" id="IPR015819">
    <property type="entry name" value="Lipid_transp_b-sht_shell"/>
</dbReference>
<dbReference type="Gene3D" id="2.30.230.10">
    <property type="entry name" value="Lipovitellin, beta-sheet shell regions, chain A"/>
    <property type="match status" value="1"/>
</dbReference>
<comment type="caution">
    <text evidence="6">Lacks conserved residue(s) required for the propagation of feature annotation.</text>
</comment>
<dbReference type="Gene3D" id="1.25.10.20">
    <property type="entry name" value="Vitellinogen, superhelical"/>
    <property type="match status" value="1"/>
</dbReference>
<evidence type="ECO:0000256" key="6">
    <source>
        <dbReference type="PROSITE-ProRule" id="PRU00557"/>
    </source>
</evidence>
<proteinExistence type="predicted"/>
<evidence type="ECO:0000256" key="4">
    <source>
        <dbReference type="ARBA" id="ARBA00023157"/>
    </source>
</evidence>
<feature type="chain" id="PRO_5025391581" evidence="8">
    <location>
        <begin position="16"/>
        <end position="1487"/>
    </location>
</feature>
<dbReference type="GO" id="GO:0005319">
    <property type="term" value="F:lipid transporter activity"/>
    <property type="evidence" value="ECO:0007669"/>
    <property type="project" value="InterPro"/>
</dbReference>
<evidence type="ECO:0000313" key="12">
    <source>
        <dbReference type="Proteomes" id="UP000472267"/>
    </source>
</evidence>
<dbReference type="Pfam" id="PF01347">
    <property type="entry name" value="Vitellogenin_N"/>
    <property type="match status" value="1"/>
</dbReference>
<dbReference type="InterPro" id="IPR001747">
    <property type="entry name" value="Vitellogenin_N"/>
</dbReference>
<feature type="signal peptide" evidence="8">
    <location>
        <begin position="1"/>
        <end position="15"/>
    </location>
</feature>
<keyword evidence="3" id="KW-0758">Storage protein</keyword>
<dbReference type="Gene3D" id="2.20.80.10">
    <property type="entry name" value="Lipovitellin-phosvitin complex, chain A, domain 4"/>
    <property type="match status" value="1"/>
</dbReference>
<dbReference type="Ensembl" id="ENSSFAT00005056886.1">
    <property type="protein sequence ID" value="ENSSFAP00005055191.1"/>
    <property type="gene ID" value="ENSSFAG00005026024.1"/>
</dbReference>
<dbReference type="InterPro" id="IPR050733">
    <property type="entry name" value="Vitellogenin/Apolipophorin"/>
</dbReference>
<name>A0A672JLT6_SALFA</name>
<dbReference type="PROSITE" id="PS51211">
    <property type="entry name" value="VITELLOGENIN"/>
    <property type="match status" value="1"/>
</dbReference>
<dbReference type="SMART" id="SM00638">
    <property type="entry name" value="LPD_N"/>
    <property type="match status" value="1"/>
</dbReference>
<keyword evidence="12" id="KW-1185">Reference proteome</keyword>
<dbReference type="PROSITE" id="PS51233">
    <property type="entry name" value="VWFD"/>
    <property type="match status" value="1"/>
</dbReference>
<keyword evidence="4 6" id="KW-1015">Disulfide bond</keyword>
<evidence type="ECO:0000256" key="2">
    <source>
        <dbReference type="ARBA" id="ARBA00022729"/>
    </source>
</evidence>
<reference evidence="11" key="2">
    <citation type="submission" date="2025-08" db="UniProtKB">
        <authorList>
            <consortium name="Ensembl"/>
        </authorList>
    </citation>
    <scope>IDENTIFICATION</scope>
</reference>
<dbReference type="Pfam" id="PF09175">
    <property type="entry name" value="Vit_b-sht_shell"/>
    <property type="match status" value="1"/>
</dbReference>
<dbReference type="Pfam" id="PF09172">
    <property type="entry name" value="Vit_open_b-sht"/>
    <property type="match status" value="2"/>
</dbReference>
<protein>
    <submittedName>
        <fullName evidence="11">Uncharacterized protein</fullName>
    </submittedName>
</protein>
<evidence type="ECO:0000259" key="10">
    <source>
        <dbReference type="PROSITE" id="PS51233"/>
    </source>
</evidence>
<dbReference type="Pfam" id="PF00094">
    <property type="entry name" value="VWD"/>
    <property type="match status" value="1"/>
</dbReference>
<dbReference type="SUPFAM" id="SSF48431">
    <property type="entry name" value="Lipovitellin-phosvitin complex, superhelical domain"/>
    <property type="match status" value="1"/>
</dbReference>
<dbReference type="SMART" id="SM00216">
    <property type="entry name" value="VWD"/>
    <property type="match status" value="1"/>
</dbReference>
<evidence type="ECO:0000313" key="11">
    <source>
        <dbReference type="Ensembl" id="ENSSFAP00005055191.1"/>
    </source>
</evidence>
<dbReference type="Gene3D" id="2.20.50.20">
    <property type="entry name" value="Lipovitellin. Chain A, domain 3"/>
    <property type="match status" value="1"/>
</dbReference>
<reference evidence="11" key="1">
    <citation type="submission" date="2019-06" db="EMBL/GenBank/DDBJ databases">
        <authorList>
            <consortium name="Wellcome Sanger Institute Data Sharing"/>
        </authorList>
    </citation>
    <scope>NUCLEOTIDE SEQUENCE [LARGE SCALE GENOMIC DNA]</scope>
</reference>
<feature type="compositionally biased region" description="Low complexity" evidence="7">
    <location>
        <begin position="1035"/>
        <end position="1055"/>
    </location>
</feature>
<evidence type="ECO:0000259" key="9">
    <source>
        <dbReference type="PROSITE" id="PS51211"/>
    </source>
</evidence>
<dbReference type="InterPro" id="IPR001846">
    <property type="entry name" value="VWF_type-D"/>
</dbReference>
<dbReference type="SUPFAM" id="SSF56968">
    <property type="entry name" value="Lipovitellin-phosvitin complex, beta-sheet shell regions"/>
    <property type="match status" value="3"/>
</dbReference>